<feature type="signal peptide" evidence="2">
    <location>
        <begin position="1"/>
        <end position="25"/>
    </location>
</feature>
<reference evidence="4" key="2">
    <citation type="journal article" date="2017" name="J. Anim. Genet.">
        <title>Multiple reference genome sequences of hot pepper reveal the massive evolution of plant disease resistance genes by retroduplication.</title>
        <authorList>
            <person name="Kim S."/>
            <person name="Park J."/>
            <person name="Yeom S.-I."/>
            <person name="Kim Y.-M."/>
            <person name="Seo E."/>
            <person name="Kim K.-T."/>
            <person name="Kim M.-S."/>
            <person name="Lee J.M."/>
            <person name="Cheong K."/>
            <person name="Shin H.-S."/>
            <person name="Kim S.-B."/>
            <person name="Han K."/>
            <person name="Lee J."/>
            <person name="Park M."/>
            <person name="Lee H.-A."/>
            <person name="Lee H.-Y."/>
            <person name="Lee Y."/>
            <person name="Oh S."/>
            <person name="Lee J.H."/>
            <person name="Choi E."/>
            <person name="Choi E."/>
            <person name="Lee S.E."/>
            <person name="Jeon J."/>
            <person name="Kim H."/>
            <person name="Choi G."/>
            <person name="Song H."/>
            <person name="Lee J."/>
            <person name="Lee S.-C."/>
            <person name="Kwon J.-K."/>
            <person name="Lee H.-Y."/>
            <person name="Koo N."/>
            <person name="Hong Y."/>
            <person name="Kim R.W."/>
            <person name="Kang W.-H."/>
            <person name="Huh J.H."/>
            <person name="Kang B.-C."/>
            <person name="Yang T.-J."/>
            <person name="Lee Y.-H."/>
            <person name="Bennetzen J.L."/>
            <person name="Choi D."/>
        </authorList>
    </citation>
    <scope>NUCLEOTIDE SEQUENCE [LARGE SCALE GENOMIC DNA]</scope>
    <source>
        <strain evidence="4">cv. PBC81</strain>
    </source>
</reference>
<dbReference type="EMBL" id="MLFT02000185">
    <property type="protein sequence ID" value="PHT28767.1"/>
    <property type="molecule type" value="Genomic_DNA"/>
</dbReference>
<protein>
    <submittedName>
        <fullName evidence="3">Uncharacterized protein</fullName>
    </submittedName>
</protein>
<feature type="chain" id="PRO_5013686537" evidence="2">
    <location>
        <begin position="26"/>
        <end position="418"/>
    </location>
</feature>
<comment type="caution">
    <text evidence="3">The sequence shown here is derived from an EMBL/GenBank/DDBJ whole genome shotgun (WGS) entry which is preliminary data.</text>
</comment>
<name>A0A2G2V725_CAPBA</name>
<evidence type="ECO:0000313" key="3">
    <source>
        <dbReference type="EMBL" id="PHT28767.1"/>
    </source>
</evidence>
<keyword evidence="4" id="KW-1185">Reference proteome</keyword>
<proteinExistence type="predicted"/>
<dbReference type="Proteomes" id="UP000224567">
    <property type="component" value="Unassembled WGS sequence"/>
</dbReference>
<feature type="compositionally biased region" description="Basic and acidic residues" evidence="1">
    <location>
        <begin position="396"/>
        <end position="407"/>
    </location>
</feature>
<evidence type="ECO:0000256" key="1">
    <source>
        <dbReference type="SAM" id="MobiDB-lite"/>
    </source>
</evidence>
<feature type="compositionally biased region" description="Polar residues" evidence="1">
    <location>
        <begin position="409"/>
        <end position="418"/>
    </location>
</feature>
<keyword evidence="2" id="KW-0732">Signal</keyword>
<gene>
    <name evidence="3" type="ORF">CQW23_31628</name>
</gene>
<reference evidence="3 4" key="1">
    <citation type="journal article" date="2017" name="Genome Biol.">
        <title>New reference genome sequences of hot pepper reveal the massive evolution of plant disease-resistance genes by retroduplication.</title>
        <authorList>
            <person name="Kim S."/>
            <person name="Park J."/>
            <person name="Yeom S.I."/>
            <person name="Kim Y.M."/>
            <person name="Seo E."/>
            <person name="Kim K.T."/>
            <person name="Kim M.S."/>
            <person name="Lee J.M."/>
            <person name="Cheong K."/>
            <person name="Shin H.S."/>
            <person name="Kim S.B."/>
            <person name="Han K."/>
            <person name="Lee J."/>
            <person name="Park M."/>
            <person name="Lee H.A."/>
            <person name="Lee H.Y."/>
            <person name="Lee Y."/>
            <person name="Oh S."/>
            <person name="Lee J.H."/>
            <person name="Choi E."/>
            <person name="Choi E."/>
            <person name="Lee S.E."/>
            <person name="Jeon J."/>
            <person name="Kim H."/>
            <person name="Choi G."/>
            <person name="Song H."/>
            <person name="Lee J."/>
            <person name="Lee S.C."/>
            <person name="Kwon J.K."/>
            <person name="Lee H.Y."/>
            <person name="Koo N."/>
            <person name="Hong Y."/>
            <person name="Kim R.W."/>
            <person name="Kang W.H."/>
            <person name="Huh J.H."/>
            <person name="Kang B.C."/>
            <person name="Yang T.J."/>
            <person name="Lee Y.H."/>
            <person name="Bennetzen J.L."/>
            <person name="Choi D."/>
        </authorList>
    </citation>
    <scope>NUCLEOTIDE SEQUENCE [LARGE SCALE GENOMIC DNA]</scope>
    <source>
        <strain evidence="4">cv. PBC81</strain>
    </source>
</reference>
<accession>A0A2G2V725</accession>
<evidence type="ECO:0000313" key="4">
    <source>
        <dbReference type="Proteomes" id="UP000224567"/>
    </source>
</evidence>
<sequence>MGHILISFLISSVLLHNNTTSNSWASHYRISNVPSLTLLGHSISMLDSSSKERSINEPPVALSTIGFITKLKALYKVSIKCGSIILWFGHCASFFLNLSQVSCSASVGSYLKLQILSLSYTLMEGGKNHSRNVSFNYLQLIVELGSNSFNYIVASPNRDKANKLNLIAFWLTLELSKDFQMVMKFTKYILGSSPGKPLNNPFRFWSWIMVLIMLNFAPSANGGGMIAPIAPSLSIPSSSSSALYSIGGCTYLSRTGRFLMTFRCNGSGDVIADPNFSHSPEPWPWKLGFLLPIVQPFFLSVRFRIDCLYHRSWKASPGKLHRYCQASPGYSGGISMCLPATLNNWTDLKALYTSGESSMTIDKIVDIVLGTKSGYIKGIGYGPKPNTIRAPQKGTAKLEDSIKKAKQEAASSQNKLQK</sequence>
<dbReference type="AlphaFoldDB" id="A0A2G2V725"/>
<dbReference type="OrthoDB" id="1921870at2759"/>
<feature type="region of interest" description="Disordered" evidence="1">
    <location>
        <begin position="386"/>
        <end position="418"/>
    </location>
</feature>
<organism evidence="3 4">
    <name type="scientific">Capsicum baccatum</name>
    <name type="common">Peruvian pepper</name>
    <dbReference type="NCBI Taxonomy" id="33114"/>
    <lineage>
        <taxon>Eukaryota</taxon>
        <taxon>Viridiplantae</taxon>
        <taxon>Streptophyta</taxon>
        <taxon>Embryophyta</taxon>
        <taxon>Tracheophyta</taxon>
        <taxon>Spermatophyta</taxon>
        <taxon>Magnoliopsida</taxon>
        <taxon>eudicotyledons</taxon>
        <taxon>Gunneridae</taxon>
        <taxon>Pentapetalae</taxon>
        <taxon>asterids</taxon>
        <taxon>lamiids</taxon>
        <taxon>Solanales</taxon>
        <taxon>Solanaceae</taxon>
        <taxon>Solanoideae</taxon>
        <taxon>Capsiceae</taxon>
        <taxon>Capsicum</taxon>
    </lineage>
</organism>
<evidence type="ECO:0000256" key="2">
    <source>
        <dbReference type="SAM" id="SignalP"/>
    </source>
</evidence>